<dbReference type="EMBL" id="BPLQ01014196">
    <property type="protein sequence ID" value="GIY77901.1"/>
    <property type="molecule type" value="Genomic_DNA"/>
</dbReference>
<keyword evidence="3" id="KW-0964">Secreted</keyword>
<reference evidence="7 8" key="1">
    <citation type="submission" date="2021-06" db="EMBL/GenBank/DDBJ databases">
        <title>Caerostris darwini draft genome.</title>
        <authorList>
            <person name="Kono N."/>
            <person name="Arakawa K."/>
        </authorList>
    </citation>
    <scope>NUCLEOTIDE SEQUENCE [LARGE SCALE GENOMIC DNA]</scope>
</reference>
<dbReference type="AlphaFoldDB" id="A0AAV4W568"/>
<comment type="subcellular location">
    <subcellularLocation>
        <location evidence="1">Secreted</location>
    </subcellularLocation>
</comment>
<evidence type="ECO:0000256" key="1">
    <source>
        <dbReference type="ARBA" id="ARBA00004613"/>
    </source>
</evidence>
<evidence type="ECO:0000256" key="2">
    <source>
        <dbReference type="ARBA" id="ARBA00006356"/>
    </source>
</evidence>
<evidence type="ECO:0000256" key="6">
    <source>
        <dbReference type="ARBA" id="ARBA00023320"/>
    </source>
</evidence>
<evidence type="ECO:0000256" key="4">
    <source>
        <dbReference type="ARBA" id="ARBA00022737"/>
    </source>
</evidence>
<dbReference type="PANTHER" id="PTHR20986">
    <property type="entry name" value="FMRFAMIDE-RELATED PEPTIDES"/>
    <property type="match status" value="1"/>
</dbReference>
<gene>
    <name evidence="7" type="ORF">CDAR_208511</name>
</gene>
<dbReference type="Proteomes" id="UP001054837">
    <property type="component" value="Unassembled WGS sequence"/>
</dbReference>
<keyword evidence="6" id="KW-0527">Neuropeptide</keyword>
<dbReference type="InterPro" id="IPR051041">
    <property type="entry name" value="FMRFamide-related_np"/>
</dbReference>
<name>A0AAV4W568_9ARAC</name>
<keyword evidence="8" id="KW-1185">Reference proteome</keyword>
<evidence type="ECO:0000313" key="7">
    <source>
        <dbReference type="EMBL" id="GIY77901.1"/>
    </source>
</evidence>
<dbReference type="GO" id="GO:0005576">
    <property type="term" value="C:extracellular region"/>
    <property type="evidence" value="ECO:0007669"/>
    <property type="project" value="UniProtKB-SubCell"/>
</dbReference>
<comment type="similarity">
    <text evidence="2">Belongs to the FARP (FMRFamide related peptide) family.</text>
</comment>
<protein>
    <submittedName>
        <fullName evidence="7">Uncharacterized protein</fullName>
    </submittedName>
</protein>
<keyword evidence="5" id="KW-0027">Amidation</keyword>
<evidence type="ECO:0000256" key="5">
    <source>
        <dbReference type="ARBA" id="ARBA00022815"/>
    </source>
</evidence>
<dbReference type="GO" id="GO:0007218">
    <property type="term" value="P:neuropeptide signaling pathway"/>
    <property type="evidence" value="ECO:0007669"/>
    <property type="project" value="UniProtKB-KW"/>
</dbReference>
<organism evidence="7 8">
    <name type="scientific">Caerostris darwini</name>
    <dbReference type="NCBI Taxonomy" id="1538125"/>
    <lineage>
        <taxon>Eukaryota</taxon>
        <taxon>Metazoa</taxon>
        <taxon>Ecdysozoa</taxon>
        <taxon>Arthropoda</taxon>
        <taxon>Chelicerata</taxon>
        <taxon>Arachnida</taxon>
        <taxon>Araneae</taxon>
        <taxon>Araneomorphae</taxon>
        <taxon>Entelegynae</taxon>
        <taxon>Araneoidea</taxon>
        <taxon>Araneidae</taxon>
        <taxon>Caerostris</taxon>
    </lineage>
</organism>
<dbReference type="PANTHER" id="PTHR20986:SF22">
    <property type="entry name" value="FMRFAMIDE-RELATED PEPTIDES"/>
    <property type="match status" value="1"/>
</dbReference>
<accession>A0AAV4W568</accession>
<proteinExistence type="inferred from homology"/>
<keyword evidence="4" id="KW-0677">Repeat</keyword>
<evidence type="ECO:0000313" key="8">
    <source>
        <dbReference type="Proteomes" id="UP001054837"/>
    </source>
</evidence>
<sequence>MILLYMSWHSVYLAGGVDDSIPLLASGKRQHNIMRFGKRPAGGHSLIHFGKRDEGSASIWDYLGQNRDASYKRGHAIMRFGKRGPDSHSFIRFGRSDDEDKRNSGHSMLYFGKRGNGHAMMYFGKRDEYPEDYEDKRSHAMIHFGKRTKTRTWKARAITPPSISAEGTTTEMR</sequence>
<evidence type="ECO:0000256" key="3">
    <source>
        <dbReference type="ARBA" id="ARBA00022525"/>
    </source>
</evidence>
<comment type="caution">
    <text evidence="7">The sequence shown here is derived from an EMBL/GenBank/DDBJ whole genome shotgun (WGS) entry which is preliminary data.</text>
</comment>